<reference evidence="1" key="1">
    <citation type="submission" date="2013-11" db="EMBL/GenBank/DDBJ databases">
        <title>Genome sequence of the fusiform rust pathogen reveals effectors for host alternation and coevolution with pine.</title>
        <authorList>
            <consortium name="DOE Joint Genome Institute"/>
            <person name="Smith K."/>
            <person name="Pendleton A."/>
            <person name="Kubisiak T."/>
            <person name="Anderson C."/>
            <person name="Salamov A."/>
            <person name="Aerts A."/>
            <person name="Riley R."/>
            <person name="Clum A."/>
            <person name="Lindquist E."/>
            <person name="Ence D."/>
            <person name="Campbell M."/>
            <person name="Kronenberg Z."/>
            <person name="Feau N."/>
            <person name="Dhillon B."/>
            <person name="Hamelin R."/>
            <person name="Burleigh J."/>
            <person name="Smith J."/>
            <person name="Yandell M."/>
            <person name="Nelson C."/>
            <person name="Grigoriev I."/>
            <person name="Davis J."/>
        </authorList>
    </citation>
    <scope>NUCLEOTIDE SEQUENCE</scope>
    <source>
        <strain evidence="1">G11</strain>
    </source>
</reference>
<protein>
    <recommendedName>
        <fullName evidence="3">F-box domain-containing protein</fullName>
    </recommendedName>
</protein>
<comment type="caution">
    <text evidence="1">The sequence shown here is derived from an EMBL/GenBank/DDBJ whole genome shotgun (WGS) entry which is preliminary data.</text>
</comment>
<evidence type="ECO:0000313" key="1">
    <source>
        <dbReference type="EMBL" id="KAG0143350.1"/>
    </source>
</evidence>
<sequence>MRPQLDLNHRSERHGTPLLLASRKVYYTLRSSMLIDIVPPKIPPPPPTSAIFSGRALQIGWARLPIKLLHMIFDFLLEMTKGISKFGMTAVSRRWYHIESSWWQECILNVLHRLKRSFYTGRAGLRMGVLVLSSTVDSRLL</sequence>
<evidence type="ECO:0008006" key="3">
    <source>
        <dbReference type="Google" id="ProtNLM"/>
    </source>
</evidence>
<gene>
    <name evidence="1" type="ORF">CROQUDRAFT_96377</name>
</gene>
<dbReference type="Proteomes" id="UP000886653">
    <property type="component" value="Unassembled WGS sequence"/>
</dbReference>
<dbReference type="EMBL" id="MU167321">
    <property type="protein sequence ID" value="KAG0143350.1"/>
    <property type="molecule type" value="Genomic_DNA"/>
</dbReference>
<proteinExistence type="predicted"/>
<accession>A0A9P6T990</accession>
<organism evidence="1 2">
    <name type="scientific">Cronartium quercuum f. sp. fusiforme G11</name>
    <dbReference type="NCBI Taxonomy" id="708437"/>
    <lineage>
        <taxon>Eukaryota</taxon>
        <taxon>Fungi</taxon>
        <taxon>Dikarya</taxon>
        <taxon>Basidiomycota</taxon>
        <taxon>Pucciniomycotina</taxon>
        <taxon>Pucciniomycetes</taxon>
        <taxon>Pucciniales</taxon>
        <taxon>Coleosporiaceae</taxon>
        <taxon>Cronartium</taxon>
    </lineage>
</organism>
<dbReference type="AlphaFoldDB" id="A0A9P6T990"/>
<dbReference type="InterPro" id="IPR036047">
    <property type="entry name" value="F-box-like_dom_sf"/>
</dbReference>
<evidence type="ECO:0000313" key="2">
    <source>
        <dbReference type="Proteomes" id="UP000886653"/>
    </source>
</evidence>
<dbReference type="SUPFAM" id="SSF81383">
    <property type="entry name" value="F-box domain"/>
    <property type="match status" value="1"/>
</dbReference>
<keyword evidence="2" id="KW-1185">Reference proteome</keyword>
<name>A0A9P6T990_9BASI</name>